<gene>
    <name evidence="1" type="ORF">HMPREF0519_1203</name>
</gene>
<dbReference type="Proteomes" id="UP000003752">
    <property type="component" value="Unassembled WGS sequence"/>
</dbReference>
<comment type="caution">
    <text evidence="1">The sequence shown here is derived from an EMBL/GenBank/DDBJ whole genome shotgun (WGS) entry which is preliminary data.</text>
</comment>
<dbReference type="EMBL" id="ACGP01000123">
    <property type="protein sequence ID" value="EEI24660.1"/>
    <property type="molecule type" value="Genomic_DNA"/>
</dbReference>
<organism evidence="1 2">
    <name type="scientific">Lentilactobacillus hilgardii (strain ATCC 8290 / DSM 20176 / CCUG 30140 / JCM 1155 / KCTC 3500 / NBRC 15886 / NCIMB 8040 / NRRL B-1843 / 9)</name>
    <dbReference type="NCBI Taxonomy" id="1423757"/>
    <lineage>
        <taxon>Bacteria</taxon>
        <taxon>Bacillati</taxon>
        <taxon>Bacillota</taxon>
        <taxon>Bacilli</taxon>
        <taxon>Lactobacillales</taxon>
        <taxon>Lactobacillaceae</taxon>
        <taxon>Lentilactobacillus</taxon>
    </lineage>
</organism>
<proteinExistence type="predicted"/>
<keyword evidence="2" id="KW-1185">Reference proteome</keyword>
<dbReference type="Gene3D" id="1.10.10.60">
    <property type="entry name" value="Homeodomain-like"/>
    <property type="match status" value="1"/>
</dbReference>
<protein>
    <recommendedName>
        <fullName evidence="3">HTH araC/xylS-type domain-containing protein</fullName>
    </recommendedName>
</protein>
<name>C0XIZ2_LENH9</name>
<evidence type="ECO:0000313" key="2">
    <source>
        <dbReference type="Proteomes" id="UP000003752"/>
    </source>
</evidence>
<evidence type="ECO:0008006" key="3">
    <source>
        <dbReference type="Google" id="ProtNLM"/>
    </source>
</evidence>
<sequence>MDPGKHVQNTLTVEEITDNVSLNANYLTRLLKHCTGMTTLQFLTSLKSKLLPCF</sequence>
<evidence type="ECO:0000313" key="1">
    <source>
        <dbReference type="EMBL" id="EEI24660.1"/>
    </source>
</evidence>
<reference evidence="1 2" key="1">
    <citation type="submission" date="2009-01" db="EMBL/GenBank/DDBJ databases">
        <authorList>
            <person name="Qin X."/>
            <person name="Bachman B."/>
            <person name="Battles P."/>
            <person name="Bell A."/>
            <person name="Bess C."/>
            <person name="Bickham C."/>
            <person name="Chaboub L."/>
            <person name="Chen D."/>
            <person name="Coyle M."/>
            <person name="Deiros D.R."/>
            <person name="Dinh H."/>
            <person name="Forbes L."/>
            <person name="Fowler G."/>
            <person name="Francisco L."/>
            <person name="Fu Q."/>
            <person name="Gubbala S."/>
            <person name="Hale W."/>
            <person name="Han Y."/>
            <person name="Hemphill L."/>
            <person name="Highlander S.K."/>
            <person name="Hirani K."/>
            <person name="Hogues M."/>
            <person name="Jackson L."/>
            <person name="Jakkamsetti A."/>
            <person name="Javaid M."/>
            <person name="Jiang H."/>
            <person name="Korchina V."/>
            <person name="Kovar C."/>
            <person name="Lara F."/>
            <person name="Lee S."/>
            <person name="Mata R."/>
            <person name="Mathew T."/>
            <person name="Moen C."/>
            <person name="Morales K."/>
            <person name="Munidasa M."/>
            <person name="Nazareth L."/>
            <person name="Ngo R."/>
            <person name="Nguyen L."/>
            <person name="Okwuonu G."/>
            <person name="Ongeri F."/>
            <person name="Patil S."/>
            <person name="Petrosino J."/>
            <person name="Pham C."/>
            <person name="Pham P."/>
            <person name="Pu L.-L."/>
            <person name="Puazo M."/>
            <person name="Raj R."/>
            <person name="Reid J."/>
            <person name="Rouhana J."/>
            <person name="Saada N."/>
            <person name="Shang Y."/>
            <person name="Simmons D."/>
            <person name="Thornton R."/>
            <person name="Warren J."/>
            <person name="Weissenberger G."/>
            <person name="Zhang J."/>
            <person name="Zhang L."/>
            <person name="Zhou C."/>
            <person name="Zhu D."/>
            <person name="Muzny D."/>
            <person name="Worley K."/>
            <person name="Gibbs R."/>
        </authorList>
    </citation>
    <scope>NUCLEOTIDE SEQUENCE [LARGE SCALE GENOMIC DNA]</scope>
    <source>
        <strain evidence="2">ATCC 8290 / DSM 20176 / CCUG 30140 / JCM 1155 / KCTC 3500 / NBRC 15886 / NCIMB 8040 / NRRL B-1843 / 9</strain>
    </source>
</reference>
<dbReference type="HOGENOM" id="CLU_3044667_0_0_9"/>
<dbReference type="AlphaFoldDB" id="C0XIZ2"/>
<accession>C0XIZ2</accession>